<evidence type="ECO:0000256" key="1">
    <source>
        <dbReference type="SAM" id="MobiDB-lite"/>
    </source>
</evidence>
<name>A0A5N6Q5V2_9ASTR</name>
<keyword evidence="3" id="KW-1185">Reference proteome</keyword>
<dbReference type="Proteomes" id="UP000326396">
    <property type="component" value="Linkage Group LG1"/>
</dbReference>
<organism evidence="2 3">
    <name type="scientific">Mikania micrantha</name>
    <name type="common">bitter vine</name>
    <dbReference type="NCBI Taxonomy" id="192012"/>
    <lineage>
        <taxon>Eukaryota</taxon>
        <taxon>Viridiplantae</taxon>
        <taxon>Streptophyta</taxon>
        <taxon>Embryophyta</taxon>
        <taxon>Tracheophyta</taxon>
        <taxon>Spermatophyta</taxon>
        <taxon>Magnoliopsida</taxon>
        <taxon>eudicotyledons</taxon>
        <taxon>Gunneridae</taxon>
        <taxon>Pentapetalae</taxon>
        <taxon>asterids</taxon>
        <taxon>campanulids</taxon>
        <taxon>Asterales</taxon>
        <taxon>Asteraceae</taxon>
        <taxon>Asteroideae</taxon>
        <taxon>Heliantheae alliance</taxon>
        <taxon>Eupatorieae</taxon>
        <taxon>Mikania</taxon>
    </lineage>
</organism>
<protein>
    <submittedName>
        <fullName evidence="2">Uncharacterized protein</fullName>
    </submittedName>
</protein>
<dbReference type="EMBL" id="SZYD01000001">
    <property type="protein sequence ID" value="KAD7480055.1"/>
    <property type="molecule type" value="Genomic_DNA"/>
</dbReference>
<feature type="compositionally biased region" description="Basic and acidic residues" evidence="1">
    <location>
        <begin position="1"/>
        <end position="13"/>
    </location>
</feature>
<reference evidence="2 3" key="1">
    <citation type="submission" date="2019-05" db="EMBL/GenBank/DDBJ databases">
        <title>Mikania micrantha, genome provides insights into the molecular mechanism of rapid growth.</title>
        <authorList>
            <person name="Liu B."/>
        </authorList>
    </citation>
    <scope>NUCLEOTIDE SEQUENCE [LARGE SCALE GENOMIC DNA]</scope>
    <source>
        <strain evidence="2">NLD-2019</strain>
        <tissue evidence="2">Leaf</tissue>
    </source>
</reference>
<comment type="caution">
    <text evidence="2">The sequence shown here is derived from an EMBL/GenBank/DDBJ whole genome shotgun (WGS) entry which is preliminary data.</text>
</comment>
<gene>
    <name evidence="2" type="ORF">E3N88_03191</name>
</gene>
<evidence type="ECO:0000313" key="2">
    <source>
        <dbReference type="EMBL" id="KAD7480055.1"/>
    </source>
</evidence>
<dbReference type="AlphaFoldDB" id="A0A5N6Q5V2"/>
<sequence>MESQNKRVEDKGPKKTKFARLPPRRGIGPSTPFHKSSAPSFMKRSARALMLMIRRELAAAERDGGTSAGAGWGWTVVKRPVEVRRGWD</sequence>
<evidence type="ECO:0000313" key="3">
    <source>
        <dbReference type="Proteomes" id="UP000326396"/>
    </source>
</evidence>
<proteinExistence type="predicted"/>
<feature type="region of interest" description="Disordered" evidence="1">
    <location>
        <begin position="1"/>
        <end position="40"/>
    </location>
</feature>
<accession>A0A5N6Q5V2</accession>